<reference evidence="1 2" key="1">
    <citation type="submission" date="2019-07" db="EMBL/GenBank/DDBJ databases">
        <title>Shewanella sp. YLB-06 whole genomic sequence.</title>
        <authorList>
            <person name="Yu L."/>
        </authorList>
    </citation>
    <scope>NUCLEOTIDE SEQUENCE [LARGE SCALE GENOMIC DNA]</scope>
    <source>
        <strain evidence="1 2">YLB-06</strain>
    </source>
</reference>
<dbReference type="RefSeq" id="WP_144049030.1">
    <property type="nucleotide sequence ID" value="NZ_CP041614.1"/>
</dbReference>
<dbReference type="SUPFAM" id="SSF50939">
    <property type="entry name" value="Sialidases"/>
    <property type="match status" value="1"/>
</dbReference>
<dbReference type="Proteomes" id="UP000315947">
    <property type="component" value="Chromosome"/>
</dbReference>
<evidence type="ECO:0000313" key="2">
    <source>
        <dbReference type="Proteomes" id="UP000315947"/>
    </source>
</evidence>
<dbReference type="Gene3D" id="2.120.10.10">
    <property type="match status" value="1"/>
</dbReference>
<organism evidence="1 2">
    <name type="scientific">Shewanella psychropiezotolerans</name>
    <dbReference type="NCBI Taxonomy" id="2593655"/>
    <lineage>
        <taxon>Bacteria</taxon>
        <taxon>Pseudomonadati</taxon>
        <taxon>Pseudomonadota</taxon>
        <taxon>Gammaproteobacteria</taxon>
        <taxon>Alteromonadales</taxon>
        <taxon>Shewanellaceae</taxon>
        <taxon>Shewanella</taxon>
    </lineage>
</organism>
<protein>
    <submittedName>
        <fullName evidence="1">Exo-alpha-sialidase</fullName>
    </submittedName>
</protein>
<gene>
    <name evidence="1" type="ORF">FM037_18055</name>
</gene>
<name>A0ABX5X762_9GAMM</name>
<sequence>MELISVEKVWDKAQHNAFTDLTCFNNDLYMVFREGVDHVSAEGKLRLLRSDDGGKAWVSAGLFELNKRDLRDGKLAVFNDELLVFGAGPIREPEPKALRSYVWRSSDGRQWSAPVKIVKDNEWLWRITPFQNSLYGVAYFPHEQDGYVALYQSLNGIDYQAIVPKLSQAGFVNESGLIFDKDNHAHCLLRRDPLFGPEQNALLGIAKPPYQDWSWCELDSRIGGPVSFLYKDRHLAVVRLYDENVRTSLVEIHEVTGEIEELLSLPSGGDTSYAGVVLEKNILKVSYYSSHEGKTAIYFAVINLE</sequence>
<dbReference type="EMBL" id="CP041614">
    <property type="protein sequence ID" value="QDO86748.1"/>
    <property type="molecule type" value="Genomic_DNA"/>
</dbReference>
<evidence type="ECO:0000313" key="1">
    <source>
        <dbReference type="EMBL" id="QDO86748.1"/>
    </source>
</evidence>
<proteinExistence type="predicted"/>
<keyword evidence="2" id="KW-1185">Reference proteome</keyword>
<accession>A0ABX5X762</accession>
<dbReference type="InterPro" id="IPR036278">
    <property type="entry name" value="Sialidase_sf"/>
</dbReference>